<sequence>MNGGRKPTMECGMWVLGLVLGAPLLRRPVYLLLLHSIRVVSTEAREIYAMLEKMSWEMK</sequence>
<feature type="non-terminal residue" evidence="1">
    <location>
        <position position="59"/>
    </location>
</feature>
<keyword evidence="2" id="KW-1185">Reference proteome</keyword>
<gene>
    <name evidence="1" type="ORF">KI387_041561</name>
</gene>
<organism evidence="1 2">
    <name type="scientific">Taxus chinensis</name>
    <name type="common">Chinese yew</name>
    <name type="synonym">Taxus wallichiana var. chinensis</name>
    <dbReference type="NCBI Taxonomy" id="29808"/>
    <lineage>
        <taxon>Eukaryota</taxon>
        <taxon>Viridiplantae</taxon>
        <taxon>Streptophyta</taxon>
        <taxon>Embryophyta</taxon>
        <taxon>Tracheophyta</taxon>
        <taxon>Spermatophyta</taxon>
        <taxon>Pinopsida</taxon>
        <taxon>Pinidae</taxon>
        <taxon>Conifers II</taxon>
        <taxon>Cupressales</taxon>
        <taxon>Taxaceae</taxon>
        <taxon>Taxus</taxon>
    </lineage>
</organism>
<dbReference type="Proteomes" id="UP000824469">
    <property type="component" value="Unassembled WGS sequence"/>
</dbReference>
<name>A0AA38C669_TAXCH</name>
<dbReference type="AlphaFoldDB" id="A0AA38C669"/>
<comment type="caution">
    <text evidence="1">The sequence shown here is derived from an EMBL/GenBank/DDBJ whole genome shotgun (WGS) entry which is preliminary data.</text>
</comment>
<protein>
    <submittedName>
        <fullName evidence="1">Uncharacterized protein</fullName>
    </submittedName>
</protein>
<reference evidence="1 2" key="1">
    <citation type="journal article" date="2021" name="Nat. Plants">
        <title>The Taxus genome provides insights into paclitaxel biosynthesis.</title>
        <authorList>
            <person name="Xiong X."/>
            <person name="Gou J."/>
            <person name="Liao Q."/>
            <person name="Li Y."/>
            <person name="Zhou Q."/>
            <person name="Bi G."/>
            <person name="Li C."/>
            <person name="Du R."/>
            <person name="Wang X."/>
            <person name="Sun T."/>
            <person name="Guo L."/>
            <person name="Liang H."/>
            <person name="Lu P."/>
            <person name="Wu Y."/>
            <person name="Zhang Z."/>
            <person name="Ro D.K."/>
            <person name="Shang Y."/>
            <person name="Huang S."/>
            <person name="Yan J."/>
        </authorList>
    </citation>
    <scope>NUCLEOTIDE SEQUENCE [LARGE SCALE GENOMIC DNA]</scope>
    <source>
        <strain evidence="1">Ta-2019</strain>
    </source>
</reference>
<evidence type="ECO:0000313" key="2">
    <source>
        <dbReference type="Proteomes" id="UP000824469"/>
    </source>
</evidence>
<proteinExistence type="predicted"/>
<dbReference type="EMBL" id="JAHRHJ020001413">
    <property type="protein sequence ID" value="KAH9293236.1"/>
    <property type="molecule type" value="Genomic_DNA"/>
</dbReference>
<accession>A0AA38C669</accession>
<evidence type="ECO:0000313" key="1">
    <source>
        <dbReference type="EMBL" id="KAH9293236.1"/>
    </source>
</evidence>